<dbReference type="Gene3D" id="1.10.150.170">
    <property type="entry name" value="Putative methyltransferase TM0872, insert domain"/>
    <property type="match status" value="1"/>
</dbReference>
<name>A0AAE0L6D4_9CHLO</name>
<evidence type="ECO:0000313" key="7">
    <source>
        <dbReference type="Proteomes" id="UP001190700"/>
    </source>
</evidence>
<dbReference type="AlphaFoldDB" id="A0AAE0L6D4"/>
<evidence type="ECO:0000256" key="2">
    <source>
        <dbReference type="ARBA" id="ARBA00022603"/>
    </source>
</evidence>
<accession>A0AAE0L6D4</accession>
<evidence type="ECO:0000256" key="4">
    <source>
        <dbReference type="ARBA" id="ARBA00022691"/>
    </source>
</evidence>
<dbReference type="EMBL" id="LGRX02008257">
    <property type="protein sequence ID" value="KAK3273781.1"/>
    <property type="molecule type" value="Genomic_DNA"/>
</dbReference>
<sequence>MGAEGRWSRIVRARPIQTTAELVQAIGGPAGRYVKGKGGERKRTIHPATRTFQALRIAVNDELGALEQVLPAAINCLAPGGRLGVISFHSLEDRMVKQAFRKAAGKAEVEIGNKYDQWSLPPKSPEPKVKIITKRPIVAEDQERSENPRSRSAKLRFIEKL</sequence>
<evidence type="ECO:0000313" key="6">
    <source>
        <dbReference type="EMBL" id="KAK3273781.1"/>
    </source>
</evidence>
<dbReference type="PANTHER" id="PTHR11265">
    <property type="entry name" value="S-ADENOSYL-METHYLTRANSFERASE MRAW"/>
    <property type="match status" value="1"/>
</dbReference>
<dbReference type="GO" id="GO:0071424">
    <property type="term" value="F:rRNA (cytosine-N4-)-methyltransferase activity"/>
    <property type="evidence" value="ECO:0007669"/>
    <property type="project" value="TreeGrafter"/>
</dbReference>
<dbReference type="Gene3D" id="3.40.50.150">
    <property type="entry name" value="Vaccinia Virus protein VP39"/>
    <property type="match status" value="1"/>
</dbReference>
<proteinExistence type="inferred from homology"/>
<dbReference type="GO" id="GO:0070475">
    <property type="term" value="P:rRNA base methylation"/>
    <property type="evidence" value="ECO:0007669"/>
    <property type="project" value="TreeGrafter"/>
</dbReference>
<comment type="similarity">
    <text evidence="1">Belongs to the methyltransferase superfamily. RsmH family.</text>
</comment>
<dbReference type="Pfam" id="PF01795">
    <property type="entry name" value="Methyltransf_5"/>
    <property type="match status" value="1"/>
</dbReference>
<feature type="region of interest" description="Disordered" evidence="5">
    <location>
        <begin position="139"/>
        <end position="161"/>
    </location>
</feature>
<dbReference type="InterPro" id="IPR023397">
    <property type="entry name" value="SAM-dep_MeTrfase_MraW_recog"/>
</dbReference>
<keyword evidence="4" id="KW-0949">S-adenosyl-L-methionine</keyword>
<dbReference type="PANTHER" id="PTHR11265:SF0">
    <property type="entry name" value="12S RRNA N4-METHYLCYTIDINE METHYLTRANSFERASE"/>
    <property type="match status" value="1"/>
</dbReference>
<dbReference type="SUPFAM" id="SSF81799">
    <property type="entry name" value="Putative methyltransferase TM0872, insert domain"/>
    <property type="match status" value="1"/>
</dbReference>
<protein>
    <submittedName>
        <fullName evidence="6">Uncharacterized protein</fullName>
    </submittedName>
</protein>
<keyword evidence="2" id="KW-0489">Methyltransferase</keyword>
<organism evidence="6 7">
    <name type="scientific">Cymbomonas tetramitiformis</name>
    <dbReference type="NCBI Taxonomy" id="36881"/>
    <lineage>
        <taxon>Eukaryota</taxon>
        <taxon>Viridiplantae</taxon>
        <taxon>Chlorophyta</taxon>
        <taxon>Pyramimonadophyceae</taxon>
        <taxon>Pyramimonadales</taxon>
        <taxon>Pyramimonadaceae</taxon>
        <taxon>Cymbomonas</taxon>
    </lineage>
</organism>
<keyword evidence="3" id="KW-0808">Transferase</keyword>
<dbReference type="Proteomes" id="UP001190700">
    <property type="component" value="Unassembled WGS sequence"/>
</dbReference>
<evidence type="ECO:0000256" key="1">
    <source>
        <dbReference type="ARBA" id="ARBA00010396"/>
    </source>
</evidence>
<dbReference type="InterPro" id="IPR029063">
    <property type="entry name" value="SAM-dependent_MTases_sf"/>
</dbReference>
<feature type="compositionally biased region" description="Basic and acidic residues" evidence="5">
    <location>
        <begin position="139"/>
        <end position="149"/>
    </location>
</feature>
<comment type="caution">
    <text evidence="6">The sequence shown here is derived from an EMBL/GenBank/DDBJ whole genome shotgun (WGS) entry which is preliminary data.</text>
</comment>
<reference evidence="6 7" key="1">
    <citation type="journal article" date="2015" name="Genome Biol. Evol.">
        <title>Comparative Genomics of a Bacterivorous Green Alga Reveals Evolutionary Causalities and Consequences of Phago-Mixotrophic Mode of Nutrition.</title>
        <authorList>
            <person name="Burns J.A."/>
            <person name="Paasch A."/>
            <person name="Narechania A."/>
            <person name="Kim E."/>
        </authorList>
    </citation>
    <scope>NUCLEOTIDE SEQUENCE [LARGE SCALE GENOMIC DNA]</scope>
    <source>
        <strain evidence="6 7">PLY_AMNH</strain>
    </source>
</reference>
<keyword evidence="7" id="KW-1185">Reference proteome</keyword>
<evidence type="ECO:0000256" key="5">
    <source>
        <dbReference type="SAM" id="MobiDB-lite"/>
    </source>
</evidence>
<dbReference type="InterPro" id="IPR002903">
    <property type="entry name" value="RsmH"/>
</dbReference>
<gene>
    <name evidence="6" type="ORF">CYMTET_17995</name>
</gene>
<evidence type="ECO:0000256" key="3">
    <source>
        <dbReference type="ARBA" id="ARBA00022679"/>
    </source>
</evidence>
<dbReference type="SUPFAM" id="SSF53335">
    <property type="entry name" value="S-adenosyl-L-methionine-dependent methyltransferases"/>
    <property type="match status" value="1"/>
</dbReference>